<feature type="compositionally biased region" description="Low complexity" evidence="1">
    <location>
        <begin position="60"/>
        <end position="98"/>
    </location>
</feature>
<feature type="compositionally biased region" description="Low complexity" evidence="1">
    <location>
        <begin position="40"/>
        <end position="52"/>
    </location>
</feature>
<feature type="region of interest" description="Disordered" evidence="1">
    <location>
        <begin position="220"/>
        <end position="262"/>
    </location>
</feature>
<dbReference type="Proteomes" id="UP000183982">
    <property type="component" value="Unassembled WGS sequence"/>
</dbReference>
<dbReference type="EMBL" id="FQZQ01000004">
    <property type="protein sequence ID" value="SHJ02516.1"/>
    <property type="molecule type" value="Genomic_DNA"/>
</dbReference>
<protein>
    <recommendedName>
        <fullName evidence="4">Excalibur calcium-binding domain-containing protein</fullName>
    </recommendedName>
</protein>
<dbReference type="OrthoDB" id="7951357at2"/>
<organism evidence="2 3">
    <name type="scientific">Shimia gijangensis</name>
    <dbReference type="NCBI Taxonomy" id="1470563"/>
    <lineage>
        <taxon>Bacteria</taxon>
        <taxon>Pseudomonadati</taxon>
        <taxon>Pseudomonadota</taxon>
        <taxon>Alphaproteobacteria</taxon>
        <taxon>Rhodobacterales</taxon>
        <taxon>Roseobacteraceae</taxon>
    </lineage>
</organism>
<feature type="region of interest" description="Disordered" evidence="1">
    <location>
        <begin position="40"/>
        <end position="143"/>
    </location>
</feature>
<proteinExistence type="predicted"/>
<dbReference type="PROSITE" id="PS51257">
    <property type="entry name" value="PROKAR_LIPOPROTEIN"/>
    <property type="match status" value="1"/>
</dbReference>
<evidence type="ECO:0008006" key="4">
    <source>
        <dbReference type="Google" id="ProtNLM"/>
    </source>
</evidence>
<keyword evidence="3" id="KW-1185">Reference proteome</keyword>
<dbReference type="AlphaFoldDB" id="A0A1M6FXU8"/>
<dbReference type="STRING" id="1470563.SAMN05444000_104194"/>
<evidence type="ECO:0000313" key="2">
    <source>
        <dbReference type="EMBL" id="SHJ02516.1"/>
    </source>
</evidence>
<feature type="compositionally biased region" description="Polar residues" evidence="1">
    <location>
        <begin position="130"/>
        <end position="143"/>
    </location>
</feature>
<name>A0A1M6FXU8_9RHOB</name>
<accession>A0A1M6FXU8</accession>
<feature type="compositionally biased region" description="Polar residues" evidence="1">
    <location>
        <begin position="104"/>
        <end position="115"/>
    </location>
</feature>
<gene>
    <name evidence="2" type="ORF">SAMN05444000_104194</name>
</gene>
<reference evidence="3" key="1">
    <citation type="submission" date="2016-11" db="EMBL/GenBank/DDBJ databases">
        <authorList>
            <person name="Varghese N."/>
            <person name="Submissions S."/>
        </authorList>
    </citation>
    <scope>NUCLEOTIDE SEQUENCE [LARGE SCALE GENOMIC DNA]</scope>
    <source>
        <strain evidence="3">DSM 100564</strain>
    </source>
</reference>
<sequence>MRSFVIGCALVALAACQPKIPDSAAGVGFDNAVLKPVPQQATTTSAIPPATAVSEETLGSSTASTTAAAQPKPQTATQPMATTTTAAVASGTTSSSTAEPPVPTRSSASAPQTTAAGVVHASPDNPAPVQMNNPGISDENNFASVGSRRTIEDDAERIATNKANYQVITPTALPTRTSSGPNVVAFALSTNHAVGTKAYSRIGLTSQSRHQKACAKYASESDAQSAFLSKGGPKKDRLGLDPDGDGYACKWDPTPFRQATSN</sequence>
<evidence type="ECO:0000313" key="3">
    <source>
        <dbReference type="Proteomes" id="UP000183982"/>
    </source>
</evidence>
<evidence type="ECO:0000256" key="1">
    <source>
        <dbReference type="SAM" id="MobiDB-lite"/>
    </source>
</evidence>
<dbReference type="RefSeq" id="WP_073250346.1">
    <property type="nucleotide sequence ID" value="NZ_FQZQ01000004.1"/>
</dbReference>